<dbReference type="InterPro" id="IPR015943">
    <property type="entry name" value="WD40/YVTN_repeat-like_dom_sf"/>
</dbReference>
<accession>R7QGX5</accession>
<sequence>MDLRLRYVASHPLGGKLGMPTDFALSSRSARLVTACGNLLVDHDTSTNAFRASTRTSSHIDKVLYVGGGRSFLVFMDNGRVASYVERLASLQLAEEKEITGIERSVRLVQGSYFGKFALFCKVDSPSLWCLPINENGTMLEAFKLRSDIEGDQENVNFVGGVVAKVRGKVASKPKSRICPIVAIAMHPSHPFAAAAYNNGIIRVWDVAKKEQRSHFDAQLLMSEKIGSIAWHPVLPVVVLCTSQGRIMTFYMKAALYKRGDEPVLATSKTRDRKRRFQAMCFVHGNPAYLMLLTASRRIIVRMIGNQSLIVNSSRYAKPSRILPLDHDSNMESDHPGVRKDAGQDFAVLKCEPAFGLIAASFSNDEKVLVFQPRTNSIGSIRPPLSSGLDTGFSTMPHVAFTGPVTIPSDSLVVHRGSLFRYELKDECVSKICDLPPGDFYRIEIARDQYGYCCAALVFYFADEASYPTQLYEESEDSAKYVLCTRRGDAELWNVSEANEGRAGCFLNEMGREDRIIILANSGSMVSLSSFAPSSSTLGEPPMRPGRGVQRFKLDGRTATQVFRAPFASWTAVLYYSPESQHVCLSKNASSRKRLSHSGESQDSTSITMTEVDLCLEDRTALRLHETETVVDVRWQKLPSKRKHETYLGAIMTEQRIYFVQDMLLALSVFEFQRNIPMDAPLSLPSFSWVGPVVMVISGNSLVAVSLNGRADTIAGISYGRNVSALVAALPDRIVYARPCPERATTALSISSRQYGALSGLLRGMLTLPDEPIRADVRTTDQVYRILELQDVSQGSVELTKTLIAHSMSPVAYLLATSQKGRLSMPPIRRAMFMGRMGDTREALTIIEEQCSRLSHANALHAGSELFRVLQRILNVAFATGEFSIGRRCSTLLGRSGTFSAFVDVEGGNAAVKSIADHVHSNGNTALAQFLQTLIEKSSQSSTAMDSSIIPSLTELQKMRRARQTIDFSSISLGNTSTTEIFVASPPTQEEHGSVSPASCSALPQLVPSDMSERLEMSRRVIELEASDYVTAYADLSDDTEVRRQGTGTSAPSLTQNRTVEGGLDDSSDEEAIFQIRSKEPPPHSADANISPETPIENATTGIVERNAEETRRSIRALKDATAGPVQEARQATHELMRSQRLAAVDGQTVPTLRANEMIERGTLRLDDGRYSSAQKHFESALRAISRGKERGQHTSPDLISQLVHYRLFAQVRAAMEDIRSSTHSTTAAGKQTYTQLATALTALPLQQKHRIEALVIAADANMMMNNFGTAAHALQAIKEIGVPETIRPVLRDKYAMCAARGFANAQEEAVPKLCYRTLRTFKPGLVQLSCNVCPAKFLPDASLSSNDTCPICRCGTIRGA</sequence>
<protein>
    <submittedName>
        <fullName evidence="2">Uncharacterized protein</fullName>
    </submittedName>
</protein>
<dbReference type="InterPro" id="IPR036322">
    <property type="entry name" value="WD40_repeat_dom_sf"/>
</dbReference>
<dbReference type="RefSeq" id="XP_005716494.1">
    <property type="nucleotide sequence ID" value="XM_005716437.1"/>
</dbReference>
<feature type="region of interest" description="Disordered" evidence="1">
    <location>
        <begin position="1040"/>
        <end position="1067"/>
    </location>
</feature>
<keyword evidence="3" id="KW-1185">Reference proteome</keyword>
<dbReference type="GeneID" id="17324211"/>
<reference evidence="3" key="1">
    <citation type="journal article" date="2013" name="Proc. Natl. Acad. Sci. U.S.A.">
        <title>Genome structure and metabolic features in the red seaweed Chondrus crispus shed light on evolution of the Archaeplastida.</title>
        <authorList>
            <person name="Collen J."/>
            <person name="Porcel B."/>
            <person name="Carre W."/>
            <person name="Ball S.G."/>
            <person name="Chaparro C."/>
            <person name="Tonon T."/>
            <person name="Barbeyron T."/>
            <person name="Michel G."/>
            <person name="Noel B."/>
            <person name="Valentin K."/>
            <person name="Elias M."/>
            <person name="Artiguenave F."/>
            <person name="Arun A."/>
            <person name="Aury J.M."/>
            <person name="Barbosa-Neto J.F."/>
            <person name="Bothwell J.H."/>
            <person name="Bouget F.Y."/>
            <person name="Brillet L."/>
            <person name="Cabello-Hurtado F."/>
            <person name="Capella-Gutierrez S."/>
            <person name="Charrier B."/>
            <person name="Cladiere L."/>
            <person name="Cock J.M."/>
            <person name="Coelho S.M."/>
            <person name="Colleoni C."/>
            <person name="Czjzek M."/>
            <person name="Da Silva C."/>
            <person name="Delage L."/>
            <person name="Denoeud F."/>
            <person name="Deschamps P."/>
            <person name="Dittami S.M."/>
            <person name="Gabaldon T."/>
            <person name="Gachon C.M."/>
            <person name="Groisillier A."/>
            <person name="Herve C."/>
            <person name="Jabbari K."/>
            <person name="Katinka M."/>
            <person name="Kloareg B."/>
            <person name="Kowalczyk N."/>
            <person name="Labadie K."/>
            <person name="Leblanc C."/>
            <person name="Lopez P.J."/>
            <person name="McLachlan D.H."/>
            <person name="Meslet-Cladiere L."/>
            <person name="Moustafa A."/>
            <person name="Nehr Z."/>
            <person name="Nyvall Collen P."/>
            <person name="Panaud O."/>
            <person name="Partensky F."/>
            <person name="Poulain J."/>
            <person name="Rensing S.A."/>
            <person name="Rousvoal S."/>
            <person name="Samson G."/>
            <person name="Symeonidi A."/>
            <person name="Weissenbach J."/>
            <person name="Zambounis A."/>
            <person name="Wincker P."/>
            <person name="Boyen C."/>
        </authorList>
    </citation>
    <scope>NUCLEOTIDE SEQUENCE [LARGE SCALE GENOMIC DNA]</scope>
    <source>
        <strain evidence="3">cv. Stackhouse</strain>
    </source>
</reference>
<evidence type="ECO:0000256" key="1">
    <source>
        <dbReference type="SAM" id="MobiDB-lite"/>
    </source>
</evidence>
<dbReference type="OrthoDB" id="3295at2759"/>
<dbReference type="OMA" id="CELYHAF"/>
<dbReference type="Gramene" id="CDF36675">
    <property type="protein sequence ID" value="CDF36675"/>
    <property type="gene ID" value="CHC_T00005057001"/>
</dbReference>
<dbReference type="Proteomes" id="UP000012073">
    <property type="component" value="Unassembled WGS sequence"/>
</dbReference>
<organism evidence="2 3">
    <name type="scientific">Chondrus crispus</name>
    <name type="common">Carrageen Irish moss</name>
    <name type="synonym">Polymorpha crispa</name>
    <dbReference type="NCBI Taxonomy" id="2769"/>
    <lineage>
        <taxon>Eukaryota</taxon>
        <taxon>Rhodophyta</taxon>
        <taxon>Florideophyceae</taxon>
        <taxon>Rhodymeniophycidae</taxon>
        <taxon>Gigartinales</taxon>
        <taxon>Gigartinaceae</taxon>
        <taxon>Chondrus</taxon>
    </lineage>
</organism>
<dbReference type="EMBL" id="HG001796">
    <property type="protein sequence ID" value="CDF36675.1"/>
    <property type="molecule type" value="Genomic_DNA"/>
</dbReference>
<dbReference type="KEGG" id="ccp:CHC_T00005057001"/>
<evidence type="ECO:0000313" key="3">
    <source>
        <dbReference type="Proteomes" id="UP000012073"/>
    </source>
</evidence>
<evidence type="ECO:0000313" key="2">
    <source>
        <dbReference type="EMBL" id="CDF36675.1"/>
    </source>
</evidence>
<proteinExistence type="predicted"/>
<feature type="compositionally biased region" description="Polar residues" evidence="1">
    <location>
        <begin position="1046"/>
        <end position="1059"/>
    </location>
</feature>
<dbReference type="SUPFAM" id="SSF50978">
    <property type="entry name" value="WD40 repeat-like"/>
    <property type="match status" value="1"/>
</dbReference>
<dbReference type="Gene3D" id="2.130.10.10">
    <property type="entry name" value="YVTN repeat-like/Quinoprotein amine dehydrogenase"/>
    <property type="match status" value="1"/>
</dbReference>
<name>R7QGX5_CHOCR</name>
<gene>
    <name evidence="2" type="ORF">CHC_T00005057001</name>
</gene>